<accession>A0A2V4AQW8</accession>
<dbReference type="EMBL" id="MASW01000005">
    <property type="protein sequence ID" value="PXY22779.1"/>
    <property type="molecule type" value="Genomic_DNA"/>
</dbReference>
<evidence type="ECO:0000313" key="2">
    <source>
        <dbReference type="Proteomes" id="UP000249915"/>
    </source>
</evidence>
<dbReference type="CDD" id="cd12913">
    <property type="entry name" value="PDC1_MCP_like"/>
    <property type="match status" value="1"/>
</dbReference>
<keyword evidence="2" id="KW-1185">Reference proteome</keyword>
<dbReference type="Proteomes" id="UP000249915">
    <property type="component" value="Unassembled WGS sequence"/>
</dbReference>
<sequence>MTTDARRAEIRTAADRVATVLDDAFAWLARLADRLRALHEHALSEQRALRSGELTALREPIFARLREQPALIAGTGVILAEDVLADRAHWLEWWQNEPDGRLTFLEVDHNPASVAYYDYASAAWFALPRRTGSRVVVGPYVDYSGTDEYMLTLAHPAHSGQRFLGVAATDIRADVFESLLLRALAGTGPPAALVNAKGRVVASNTPHKITGSLVTDAELDRDWPGVTVAAPGAGECAGLPWRLSVLRG</sequence>
<protein>
    <submittedName>
        <fullName evidence="1">Uncharacterized protein</fullName>
    </submittedName>
</protein>
<gene>
    <name evidence="1" type="ORF">BAY60_23590</name>
</gene>
<reference evidence="1 2" key="1">
    <citation type="submission" date="2016-07" db="EMBL/GenBank/DDBJ databases">
        <title>Draft genome sequence of Prauserella muralis DSM 45305, isolated from a mould-covered wall in an indoor environment.</title>
        <authorList>
            <person name="Ruckert C."/>
            <person name="Albersmeier A."/>
            <person name="Jiang C.-L."/>
            <person name="Jiang Y."/>
            <person name="Kalinowski J."/>
            <person name="Schneider O."/>
            <person name="Winkler A."/>
            <person name="Zotchev S.B."/>
        </authorList>
    </citation>
    <scope>NUCLEOTIDE SEQUENCE [LARGE SCALE GENOMIC DNA]</scope>
    <source>
        <strain evidence="1 2">DSM 45305</strain>
    </source>
</reference>
<dbReference type="AlphaFoldDB" id="A0A2V4AQW8"/>
<comment type="caution">
    <text evidence="1">The sequence shown here is derived from an EMBL/GenBank/DDBJ whole genome shotgun (WGS) entry which is preliminary data.</text>
</comment>
<name>A0A2V4AQW8_9PSEU</name>
<organism evidence="1 2">
    <name type="scientific">Prauserella muralis</name>
    <dbReference type="NCBI Taxonomy" id="588067"/>
    <lineage>
        <taxon>Bacteria</taxon>
        <taxon>Bacillati</taxon>
        <taxon>Actinomycetota</taxon>
        <taxon>Actinomycetes</taxon>
        <taxon>Pseudonocardiales</taxon>
        <taxon>Pseudonocardiaceae</taxon>
        <taxon>Prauserella</taxon>
    </lineage>
</organism>
<dbReference type="Gene3D" id="3.30.450.20">
    <property type="entry name" value="PAS domain"/>
    <property type="match status" value="1"/>
</dbReference>
<evidence type="ECO:0000313" key="1">
    <source>
        <dbReference type="EMBL" id="PXY22779.1"/>
    </source>
</evidence>
<dbReference type="Pfam" id="PF22673">
    <property type="entry name" value="MCP-like_PDC_1"/>
    <property type="match status" value="1"/>
</dbReference>
<dbReference type="RefSeq" id="WP_112283386.1">
    <property type="nucleotide sequence ID" value="NZ_MASW01000005.1"/>
</dbReference>
<dbReference type="OrthoDB" id="8687362at2"/>
<proteinExistence type="predicted"/>